<name>A0A1R3GMI4_9ROSI</name>
<dbReference type="InterPro" id="IPR040256">
    <property type="entry name" value="At4g02000-like"/>
</dbReference>
<protein>
    <submittedName>
        <fullName evidence="1">Uncharacterized protein</fullName>
    </submittedName>
</protein>
<dbReference type="STRING" id="93759.A0A1R3GMI4"/>
<dbReference type="EMBL" id="AWUE01022209">
    <property type="protein sequence ID" value="OMO59259.1"/>
    <property type="molecule type" value="Genomic_DNA"/>
</dbReference>
<dbReference type="OrthoDB" id="989410at2759"/>
<keyword evidence="2" id="KW-1185">Reference proteome</keyword>
<dbReference type="Proteomes" id="UP000187203">
    <property type="component" value="Unassembled WGS sequence"/>
</dbReference>
<dbReference type="PANTHER" id="PTHR31286:SF167">
    <property type="entry name" value="OS09G0268800 PROTEIN"/>
    <property type="match status" value="1"/>
</dbReference>
<evidence type="ECO:0000313" key="1">
    <source>
        <dbReference type="EMBL" id="OMO59259.1"/>
    </source>
</evidence>
<comment type="caution">
    <text evidence="1">The sequence shown here is derived from an EMBL/GenBank/DDBJ whole genome shotgun (WGS) entry which is preliminary data.</text>
</comment>
<reference evidence="2" key="1">
    <citation type="submission" date="2013-09" db="EMBL/GenBank/DDBJ databases">
        <title>Corchorus olitorius genome sequencing.</title>
        <authorList>
            <person name="Alam M."/>
            <person name="Haque M.S."/>
            <person name="Islam M.S."/>
            <person name="Emdad E.M."/>
            <person name="Islam M.M."/>
            <person name="Ahmed B."/>
            <person name="Halim A."/>
            <person name="Hossen Q.M.M."/>
            <person name="Hossain M.Z."/>
            <person name="Ahmed R."/>
            <person name="Khan M.M."/>
            <person name="Islam R."/>
            <person name="Rashid M.M."/>
            <person name="Khan S.A."/>
            <person name="Rahman M.S."/>
            <person name="Alam M."/>
            <person name="Yahiya A.S."/>
            <person name="Khan M.S."/>
            <person name="Azam M.S."/>
            <person name="Haque T."/>
            <person name="Lashkar M.Z.H."/>
            <person name="Akhand A.I."/>
            <person name="Morshed G."/>
            <person name="Roy S."/>
            <person name="Uddin K.S."/>
            <person name="Rabeya T."/>
            <person name="Hossain A.S."/>
            <person name="Chowdhury A."/>
            <person name="Snigdha A.R."/>
            <person name="Mortoza M.S."/>
            <person name="Matin S.A."/>
            <person name="Hoque S.M.E."/>
            <person name="Islam M.K."/>
            <person name="Roy D.K."/>
            <person name="Haider R."/>
            <person name="Moosa M.M."/>
            <person name="Elias S.M."/>
            <person name="Hasan A.M."/>
            <person name="Jahan S."/>
            <person name="Shafiuddin M."/>
            <person name="Mahmood N."/>
            <person name="Shommy N.S."/>
        </authorList>
    </citation>
    <scope>NUCLEOTIDE SEQUENCE [LARGE SCALE GENOMIC DNA]</scope>
    <source>
        <strain evidence="2">cv. O-4</strain>
    </source>
</reference>
<accession>A0A1R3GMI4</accession>
<dbReference type="AlphaFoldDB" id="A0A1R3GMI4"/>
<organism evidence="1 2">
    <name type="scientific">Corchorus olitorius</name>
    <dbReference type="NCBI Taxonomy" id="93759"/>
    <lineage>
        <taxon>Eukaryota</taxon>
        <taxon>Viridiplantae</taxon>
        <taxon>Streptophyta</taxon>
        <taxon>Embryophyta</taxon>
        <taxon>Tracheophyta</taxon>
        <taxon>Spermatophyta</taxon>
        <taxon>Magnoliopsida</taxon>
        <taxon>eudicotyledons</taxon>
        <taxon>Gunneridae</taxon>
        <taxon>Pentapetalae</taxon>
        <taxon>rosids</taxon>
        <taxon>malvids</taxon>
        <taxon>Malvales</taxon>
        <taxon>Malvaceae</taxon>
        <taxon>Grewioideae</taxon>
        <taxon>Apeibeae</taxon>
        <taxon>Corchorus</taxon>
    </lineage>
</organism>
<dbReference type="PANTHER" id="PTHR31286">
    <property type="entry name" value="GLYCINE-RICH CELL WALL STRUCTURAL PROTEIN 1.8-LIKE"/>
    <property type="match status" value="1"/>
</dbReference>
<evidence type="ECO:0000313" key="2">
    <source>
        <dbReference type="Proteomes" id="UP000187203"/>
    </source>
</evidence>
<sequence length="235" mass="26244">MEENLFLFKFQSEGDRDRVIDGCPWNFDNSLLLFAGYNGGLRPNQYVFTKGPFWIRIYDLPMGMPSAAMARTIGARLGDLIDVDDTLDKGGWSIFLRVRVSIDITKPLRRTVAIKEIAKLLMLAVLEKLVLINMDHGYERSDGSGGGGKVRNRALFINSSSEKAAGRKLGQAPVGTKLLTQGAINSRSRVPRAAVITKLVGDNLAGMLDRERERFGEKLTMSENRGYQEKQFQRS</sequence>
<gene>
    <name evidence="1" type="ORF">COLO4_34268</name>
</gene>
<proteinExistence type="predicted"/>